<evidence type="ECO:0000313" key="3">
    <source>
        <dbReference type="Proteomes" id="UP000275078"/>
    </source>
</evidence>
<name>A0A3N4HF39_ASCIM</name>
<protein>
    <submittedName>
        <fullName evidence="2">Uncharacterized protein</fullName>
    </submittedName>
</protein>
<gene>
    <name evidence="2" type="ORF">BJ508DRAFT_67610</name>
</gene>
<dbReference type="Proteomes" id="UP000275078">
    <property type="component" value="Unassembled WGS sequence"/>
</dbReference>
<feature type="region of interest" description="Disordered" evidence="1">
    <location>
        <begin position="75"/>
        <end position="96"/>
    </location>
</feature>
<dbReference type="EMBL" id="ML119846">
    <property type="protein sequence ID" value="RPA72789.1"/>
    <property type="molecule type" value="Genomic_DNA"/>
</dbReference>
<keyword evidence="3" id="KW-1185">Reference proteome</keyword>
<organism evidence="2 3">
    <name type="scientific">Ascobolus immersus RN42</name>
    <dbReference type="NCBI Taxonomy" id="1160509"/>
    <lineage>
        <taxon>Eukaryota</taxon>
        <taxon>Fungi</taxon>
        <taxon>Dikarya</taxon>
        <taxon>Ascomycota</taxon>
        <taxon>Pezizomycotina</taxon>
        <taxon>Pezizomycetes</taxon>
        <taxon>Pezizales</taxon>
        <taxon>Ascobolaceae</taxon>
        <taxon>Ascobolus</taxon>
    </lineage>
</organism>
<evidence type="ECO:0000313" key="2">
    <source>
        <dbReference type="EMBL" id="RPA72789.1"/>
    </source>
</evidence>
<accession>A0A3N4HF39</accession>
<reference evidence="2 3" key="1">
    <citation type="journal article" date="2018" name="Nat. Ecol. Evol.">
        <title>Pezizomycetes genomes reveal the molecular basis of ectomycorrhizal truffle lifestyle.</title>
        <authorList>
            <person name="Murat C."/>
            <person name="Payen T."/>
            <person name="Noel B."/>
            <person name="Kuo A."/>
            <person name="Morin E."/>
            <person name="Chen J."/>
            <person name="Kohler A."/>
            <person name="Krizsan K."/>
            <person name="Balestrini R."/>
            <person name="Da Silva C."/>
            <person name="Montanini B."/>
            <person name="Hainaut M."/>
            <person name="Levati E."/>
            <person name="Barry K.W."/>
            <person name="Belfiori B."/>
            <person name="Cichocki N."/>
            <person name="Clum A."/>
            <person name="Dockter R.B."/>
            <person name="Fauchery L."/>
            <person name="Guy J."/>
            <person name="Iotti M."/>
            <person name="Le Tacon F."/>
            <person name="Lindquist E.A."/>
            <person name="Lipzen A."/>
            <person name="Malagnac F."/>
            <person name="Mello A."/>
            <person name="Molinier V."/>
            <person name="Miyauchi S."/>
            <person name="Poulain J."/>
            <person name="Riccioni C."/>
            <person name="Rubini A."/>
            <person name="Sitrit Y."/>
            <person name="Splivallo R."/>
            <person name="Traeger S."/>
            <person name="Wang M."/>
            <person name="Zifcakova L."/>
            <person name="Wipf D."/>
            <person name="Zambonelli A."/>
            <person name="Paolocci F."/>
            <person name="Nowrousian M."/>
            <person name="Ottonello S."/>
            <person name="Baldrian P."/>
            <person name="Spatafora J.W."/>
            <person name="Henrissat B."/>
            <person name="Nagy L.G."/>
            <person name="Aury J.M."/>
            <person name="Wincker P."/>
            <person name="Grigoriev I.V."/>
            <person name="Bonfante P."/>
            <person name="Martin F.M."/>
        </authorList>
    </citation>
    <scope>NUCLEOTIDE SEQUENCE [LARGE SCALE GENOMIC DNA]</scope>
    <source>
        <strain evidence="2 3">RN42</strain>
    </source>
</reference>
<proteinExistence type="predicted"/>
<sequence>MVMGLNRAVQSRSFWMFRFSNYYRRTRKLLYAIFHVGLDWNFWSCYRLNQPHCVATASGDSPCPLTSPTLAISGSESRHCGKLVPSLRPTQPQALA</sequence>
<dbReference type="AlphaFoldDB" id="A0A3N4HF39"/>
<evidence type="ECO:0000256" key="1">
    <source>
        <dbReference type="SAM" id="MobiDB-lite"/>
    </source>
</evidence>